<dbReference type="EMBL" id="JQBY01000005">
    <property type="protein sequence ID" value="KRN83044.1"/>
    <property type="molecule type" value="Genomic_DNA"/>
</dbReference>
<evidence type="ECO:0000313" key="1">
    <source>
        <dbReference type="EMBL" id="KRN83044.1"/>
    </source>
</evidence>
<organism evidence="1 2">
    <name type="scientific">Pediococcus ethanolidurans</name>
    <dbReference type="NCBI Taxonomy" id="319653"/>
    <lineage>
        <taxon>Bacteria</taxon>
        <taxon>Bacillati</taxon>
        <taxon>Bacillota</taxon>
        <taxon>Bacilli</taxon>
        <taxon>Lactobacillales</taxon>
        <taxon>Lactobacillaceae</taxon>
        <taxon>Pediococcus</taxon>
    </lineage>
</organism>
<name>A0A0R2K9S5_9LACO</name>
<dbReference type="AlphaFoldDB" id="A0A0R2K9S5"/>
<accession>A0A0R2K9S5</accession>
<dbReference type="STRING" id="319653.SAMN04487973_101249"/>
<evidence type="ECO:0000313" key="2">
    <source>
        <dbReference type="Proteomes" id="UP000051749"/>
    </source>
</evidence>
<reference evidence="1 2" key="1">
    <citation type="journal article" date="2015" name="Genome Announc.">
        <title>Expanding the biotechnology potential of lactobacilli through comparative genomics of 213 strains and associated genera.</title>
        <authorList>
            <person name="Sun Z."/>
            <person name="Harris H.M."/>
            <person name="McCann A."/>
            <person name="Guo C."/>
            <person name="Argimon S."/>
            <person name="Zhang W."/>
            <person name="Yang X."/>
            <person name="Jeffery I.B."/>
            <person name="Cooney J.C."/>
            <person name="Kagawa T.F."/>
            <person name="Liu W."/>
            <person name="Song Y."/>
            <person name="Salvetti E."/>
            <person name="Wrobel A."/>
            <person name="Rasinkangas P."/>
            <person name="Parkhill J."/>
            <person name="Rea M.C."/>
            <person name="O'Sullivan O."/>
            <person name="Ritari J."/>
            <person name="Douillard F.P."/>
            <person name="Paul Ross R."/>
            <person name="Yang R."/>
            <person name="Briner A.E."/>
            <person name="Felis G.E."/>
            <person name="de Vos W.M."/>
            <person name="Barrangou R."/>
            <person name="Klaenhammer T.R."/>
            <person name="Caufield P.W."/>
            <person name="Cui Y."/>
            <person name="Zhang H."/>
            <person name="O'Toole P.W."/>
        </authorList>
    </citation>
    <scope>NUCLEOTIDE SEQUENCE [LARGE SCALE GENOMIC DNA]</scope>
    <source>
        <strain evidence="1 2">DSM 22301</strain>
    </source>
</reference>
<dbReference type="Proteomes" id="UP000051749">
    <property type="component" value="Unassembled WGS sequence"/>
</dbReference>
<gene>
    <name evidence="1" type="ORF">IV87_GL001755</name>
</gene>
<protein>
    <submittedName>
        <fullName evidence="1">Uncharacterized protein</fullName>
    </submittedName>
</protein>
<sequence>MLMLTEDIIIKKMGRIQMSVKKKKKIQINMDKTLAEGDMPFDLKLTEEQRANQDLLNSIKGLSEEKLDTRKKIENWLKDESEDY</sequence>
<dbReference type="PATRIC" id="fig|319653.3.peg.1786"/>
<comment type="caution">
    <text evidence="1">The sequence shown here is derived from an EMBL/GenBank/DDBJ whole genome shotgun (WGS) entry which is preliminary data.</text>
</comment>
<proteinExistence type="predicted"/>